<evidence type="ECO:0000256" key="4">
    <source>
        <dbReference type="ARBA" id="ARBA00012902"/>
    </source>
</evidence>
<dbReference type="GO" id="GO:0003677">
    <property type="term" value="F:DNA binding"/>
    <property type="evidence" value="ECO:0007669"/>
    <property type="project" value="InterPro"/>
</dbReference>
<dbReference type="InterPro" id="IPR019786">
    <property type="entry name" value="Zinc_finger_PHD-type_CS"/>
</dbReference>
<dbReference type="SMART" id="SM00249">
    <property type="entry name" value="PHD"/>
    <property type="match status" value="3"/>
</dbReference>
<dbReference type="PROSITE" id="PS51184">
    <property type="entry name" value="JMJC"/>
    <property type="match status" value="1"/>
</dbReference>
<comment type="subcellular location">
    <subcellularLocation>
        <location evidence="2">Nucleus</location>
    </subcellularLocation>
</comment>
<feature type="compositionally biased region" description="Basic and acidic residues" evidence="16">
    <location>
        <begin position="700"/>
        <end position="709"/>
    </location>
</feature>
<keyword evidence="9" id="KW-0156">Chromatin regulator</keyword>
<evidence type="ECO:0000256" key="8">
    <source>
        <dbReference type="ARBA" id="ARBA00022833"/>
    </source>
</evidence>
<feature type="region of interest" description="Disordered" evidence="16">
    <location>
        <begin position="2329"/>
        <end position="2437"/>
    </location>
</feature>
<feature type="domain" description="JmjN" evidence="19">
    <location>
        <begin position="27"/>
        <end position="68"/>
    </location>
</feature>
<feature type="compositionally biased region" description="Basic residues" evidence="16">
    <location>
        <begin position="866"/>
        <end position="875"/>
    </location>
</feature>
<feature type="compositionally biased region" description="Basic and acidic residues" evidence="16">
    <location>
        <begin position="2016"/>
        <end position="2026"/>
    </location>
</feature>
<feature type="region of interest" description="Disordered" evidence="16">
    <location>
        <begin position="831"/>
        <end position="927"/>
    </location>
</feature>
<keyword evidence="11" id="KW-0560">Oxidoreductase</keyword>
<dbReference type="InterPro" id="IPR001965">
    <property type="entry name" value="Znf_PHD"/>
</dbReference>
<feature type="non-terminal residue" evidence="21">
    <location>
        <position position="1"/>
    </location>
</feature>
<keyword evidence="13" id="KW-0539">Nucleus</keyword>
<evidence type="ECO:0000259" key="18">
    <source>
        <dbReference type="PROSITE" id="PS51011"/>
    </source>
</evidence>
<dbReference type="InterPro" id="IPR048615">
    <property type="entry name" value="KDM5_C-hel"/>
</dbReference>
<feature type="domain" description="PHD-type" evidence="17">
    <location>
        <begin position="210"/>
        <end position="261"/>
    </location>
</feature>
<feature type="compositionally biased region" description="Polar residues" evidence="16">
    <location>
        <begin position="876"/>
        <end position="889"/>
    </location>
</feature>
<dbReference type="InterPro" id="IPR001606">
    <property type="entry name" value="ARID_dom"/>
</dbReference>
<dbReference type="EC" id="1.14.11.67" evidence="4"/>
<keyword evidence="10" id="KW-0223">Dioxygenase</keyword>
<evidence type="ECO:0000256" key="15">
    <source>
        <dbReference type="PROSITE-ProRule" id="PRU00146"/>
    </source>
</evidence>
<dbReference type="GO" id="GO:0008270">
    <property type="term" value="F:zinc ion binding"/>
    <property type="evidence" value="ECO:0007669"/>
    <property type="project" value="UniProtKB-KW"/>
</dbReference>
<feature type="compositionally biased region" description="Basic residues" evidence="16">
    <location>
        <begin position="2157"/>
        <end position="2173"/>
    </location>
</feature>
<evidence type="ECO:0000259" key="20">
    <source>
        <dbReference type="PROSITE" id="PS51184"/>
    </source>
</evidence>
<dbReference type="InterPro" id="IPR003349">
    <property type="entry name" value="JmjN"/>
</dbReference>
<feature type="domain" description="ARID" evidence="18">
    <location>
        <begin position="92"/>
        <end position="182"/>
    </location>
</feature>
<comment type="cofactor">
    <cofactor evidence="1">
        <name>Fe(2+)</name>
        <dbReference type="ChEBI" id="CHEBI:29033"/>
    </cofactor>
</comment>
<feature type="compositionally biased region" description="Low complexity" evidence="16">
    <location>
        <begin position="2200"/>
        <end position="2209"/>
    </location>
</feature>
<feature type="region of interest" description="Disordered" evidence="16">
    <location>
        <begin position="696"/>
        <end position="750"/>
    </location>
</feature>
<dbReference type="PROSITE" id="PS51183">
    <property type="entry name" value="JMJN"/>
    <property type="match status" value="1"/>
</dbReference>
<dbReference type="Pfam" id="PF02375">
    <property type="entry name" value="JmjN"/>
    <property type="match status" value="1"/>
</dbReference>
<feature type="compositionally biased region" description="Basic and acidic residues" evidence="16">
    <location>
        <begin position="1663"/>
        <end position="1679"/>
    </location>
</feature>
<dbReference type="InterPro" id="IPR003347">
    <property type="entry name" value="JmjC_dom"/>
</dbReference>
<dbReference type="SUPFAM" id="SSF46774">
    <property type="entry name" value="ARID-like"/>
    <property type="match status" value="1"/>
</dbReference>
<dbReference type="GO" id="GO:0006355">
    <property type="term" value="P:regulation of DNA-templated transcription"/>
    <property type="evidence" value="ECO:0007669"/>
    <property type="project" value="TreeGrafter"/>
</dbReference>
<protein>
    <recommendedName>
        <fullName evidence="4">[histone H3]-trimethyl-L-lysine(4) demethylase</fullName>
        <ecNumber evidence="4">1.14.11.67</ecNumber>
    </recommendedName>
</protein>
<evidence type="ECO:0000256" key="14">
    <source>
        <dbReference type="ARBA" id="ARBA00048734"/>
    </source>
</evidence>
<dbReference type="InterPro" id="IPR013083">
    <property type="entry name" value="Znf_RING/FYVE/PHD"/>
</dbReference>
<evidence type="ECO:0000256" key="3">
    <source>
        <dbReference type="ARBA" id="ARBA00006801"/>
    </source>
</evidence>
<evidence type="ECO:0000259" key="17">
    <source>
        <dbReference type="PROSITE" id="PS50016"/>
    </source>
</evidence>
<evidence type="ECO:0000256" key="13">
    <source>
        <dbReference type="ARBA" id="ARBA00023242"/>
    </source>
</evidence>
<evidence type="ECO:0000313" key="21">
    <source>
        <dbReference type="EMBL" id="JAP58728.1"/>
    </source>
</evidence>
<feature type="compositionally biased region" description="Gly residues" evidence="16">
    <location>
        <begin position="1629"/>
        <end position="1643"/>
    </location>
</feature>
<dbReference type="PROSITE" id="PS51011">
    <property type="entry name" value="ARID"/>
    <property type="match status" value="1"/>
</dbReference>
<feature type="domain" description="PHD-type" evidence="17">
    <location>
        <begin position="1401"/>
        <end position="1452"/>
    </location>
</feature>
<feature type="compositionally biased region" description="Basic residues" evidence="16">
    <location>
        <begin position="2184"/>
        <end position="2199"/>
    </location>
</feature>
<evidence type="ECO:0000256" key="7">
    <source>
        <dbReference type="ARBA" id="ARBA00022771"/>
    </source>
</evidence>
<dbReference type="SUPFAM" id="SSF51197">
    <property type="entry name" value="Clavaminate synthase-like"/>
    <property type="match status" value="1"/>
</dbReference>
<dbReference type="Gene3D" id="2.60.120.650">
    <property type="entry name" value="Cupin"/>
    <property type="match status" value="1"/>
</dbReference>
<evidence type="ECO:0000256" key="12">
    <source>
        <dbReference type="ARBA" id="ARBA00023004"/>
    </source>
</evidence>
<organism evidence="21">
    <name type="scientific">Schistocephalus solidus</name>
    <name type="common">Tapeworm</name>
    <dbReference type="NCBI Taxonomy" id="70667"/>
    <lineage>
        <taxon>Eukaryota</taxon>
        <taxon>Metazoa</taxon>
        <taxon>Spiralia</taxon>
        <taxon>Lophotrochozoa</taxon>
        <taxon>Platyhelminthes</taxon>
        <taxon>Cestoda</taxon>
        <taxon>Eucestoda</taxon>
        <taxon>Diphyllobothriidea</taxon>
        <taxon>Diphyllobothriidae</taxon>
        <taxon>Schistocephalus</taxon>
    </lineage>
</organism>
<feature type="compositionally biased region" description="Acidic residues" evidence="16">
    <location>
        <begin position="2080"/>
        <end position="2094"/>
    </location>
</feature>
<feature type="compositionally biased region" description="Acidic residues" evidence="16">
    <location>
        <begin position="2376"/>
        <end position="2390"/>
    </location>
</feature>
<reference evidence="21" key="1">
    <citation type="submission" date="2016-01" db="EMBL/GenBank/DDBJ databases">
        <title>Reference transcriptome for the parasite Schistocephalus solidus: insights into the molecular evolution of parasitism.</title>
        <authorList>
            <person name="Hebert F.O."/>
            <person name="Grambauer S."/>
            <person name="Barber I."/>
            <person name="Landry C.R."/>
            <person name="Aubin-Horth N."/>
        </authorList>
    </citation>
    <scope>NUCLEOTIDE SEQUENCE</scope>
</reference>
<evidence type="ECO:0000256" key="9">
    <source>
        <dbReference type="ARBA" id="ARBA00022853"/>
    </source>
</evidence>
<feature type="region of interest" description="Disordered" evidence="16">
    <location>
        <begin position="1941"/>
        <end position="2217"/>
    </location>
</feature>
<feature type="compositionally biased region" description="Polar residues" evidence="16">
    <location>
        <begin position="712"/>
        <end position="723"/>
    </location>
</feature>
<dbReference type="EMBL" id="GEEE01004497">
    <property type="protein sequence ID" value="JAP58728.1"/>
    <property type="molecule type" value="Transcribed_RNA"/>
</dbReference>
<proteinExistence type="inferred from homology"/>
<dbReference type="PANTHER" id="PTHR10694:SF33">
    <property type="entry name" value="LYSINE-SPECIFIC DEMETHYLASE 5"/>
    <property type="match status" value="1"/>
</dbReference>
<evidence type="ECO:0000256" key="1">
    <source>
        <dbReference type="ARBA" id="ARBA00001954"/>
    </source>
</evidence>
<evidence type="ECO:0000256" key="16">
    <source>
        <dbReference type="SAM" id="MobiDB-lite"/>
    </source>
</evidence>
<dbReference type="Pfam" id="PF08429">
    <property type="entry name" value="PLU-1"/>
    <property type="match status" value="1"/>
</dbReference>
<dbReference type="SMART" id="SM00558">
    <property type="entry name" value="JmjC"/>
    <property type="match status" value="1"/>
</dbReference>
<dbReference type="GO" id="GO:0034647">
    <property type="term" value="F:histone H3K4me/H3K4me2/H3K4me3 demethylase activity"/>
    <property type="evidence" value="ECO:0007669"/>
    <property type="project" value="UniProtKB-EC"/>
</dbReference>
<sequence>SRLSQAVYLALKTSCMEDCQSFLPLEAPVFCPTFEEFEDPLLYLEKIYSFASAYGICKIRPPKGWRPPFAIDENKFLFNPRIQNLTEISAYNRVKNEFITSLVNFWELQNITVYQPFIKGKSVDLFTLWQTVGHYGGNERVTSGKHWGDVCKKLNFDATPAIASAMSEKYRKFLLPYEKFLQYREKVPAETPKPEVKVSQDRLHRDESDMVSCRKCGKNDRTDLLICDGCDYVGAYHMACLDPLLSYVPKGKWFCPTCFVNNFKSINKIDEFGFRKSANSYSLQSFGVYADDFKSKYFGKPSHLIALEEVESEFWRLISDAECDVSVEYGADLNVSVCGSGFPISPTSRYNIKQYANSPWNLNNFAMNERSALRYLPTDISGMKVPWCYVGMVFSCFCWHTEDHWSFSINYLHRGEPKTWYGVPSASADAFEVAIRQEVPELFEHSPDLLHHMTTMLPPSRLFARGVPVFKLNQMAGEFVVTFPRAYHSGFNHGFNFAEAVNFCPASWFPFGRNSIDQYALIHRPPVFSHAELLCRMAESVDNLSIDFLVVVTDQLADLLEKERSLRRHLARLGVRRTERFVFETCEEELRECMLCKTTLFTSALTCDCSKTMVCLEHYQARSCCSVEDQVMLYRYGLDELAEFIERPQTRLRQYSDWKRRVLQGTQSVAVDCMPEGSDKNRLKLSIPCSRTNADIEDSALPKHEEGKEGTAPSSFEAGQNEQTQEDSKPETELSSPIFSDPADNLSIPVCKPPTSRPTLAEIHELVMVGRQNHYPTDLVRRLESLLETAEECASVISSLIFHPEDEDYVCEEGGEEDGKAEEQLERTLRVRVKQEEEDNPATTSEVDHSKAALRLSKSPQDITRKLRAATRRSATKSQSPLKTLSSTRIQIKKEEEEEADEQEADKGNQRFESSAGDKTTPSGPSVSKLTLSEFVRFVSMVSNLPCVIPEARSLEQFADYVAKWRTKARSLLDLANRSHPCDLESCDLIGADNESKLGANSDSDSSIPAVATISKMMKFARAVSIDLPETKRLDRLLECVSWIEKVNAALASPNRPQLEELCDLQLRGDSVAAAIAYTRDALTLGDNDSISELSARPTLCNESISQGHSVLDAALSKTSARLLHVIGQARLLKEAVKKIIDAKPGSCSLGDAEALVLQADQLKASFNLSKVLGDLCDQARKVLTHFHSFEQLLQLSSENTTPLSEFPPDFVQQTKLGTVDSTPRAWLGFFEEVCEAANKLPFTFPPVDHLKELLTCLDRCHSRIREAFLRPNAATSNNLLEVLLPRSPRGLDLLIHRDAKLPRNGQPPYSQDDEHDMGADRASSSSTSGYLNSDCLGSTAYLAACADNAKEFLIQLEGGKDFDNLYDAVYSKMIEGELRRLHYLRRSNLTKSTDRDQASTHYCMCRRSGFSGFMLQCELCRDWFHPKCVGFPLKDIDVTRLRYTCPRCERSLRPELATVIPILEDLLPFVAPTKSDAGKPTGSRTEEQEASVGAISGATSSITSGLVVSLISVAFLLRLPDLAAVQMLCERAFAFARRVRTILLSTPELRRALTQYEAFVGMQMPWNNFSEEVGTPIPAGRAACSTNPGDLIYHQSAGLSSHDLPPGVRPPGMQPLVLRTTGPRTNYGGRGRPIGSGRGRGAQRGTPESSYVPLQPPGSRRPRQDVDLDRMPDDHGADFAKTAAGARPSQRDASGLYASSPSETKEAEAAVALAGLSAALLPNAPGLSNDQLSPDSFKVPSGAGAARSGPPRSSSCNFEYSGRTGGGDRVSNRADRGSPVKSPDFEETPQRYFRFRLSSDGRKRLDTLISEACSLEVNLPQTRWLWQLNLAADAECAGATDPRTAQAEEALQKQRLLRHLQRHRTDAAGGKLRLSLSSRRWQRKHTMARRLSSVNVRQPSHERSLQAAAGVEERLSMKARSLRRREDIRTRREAQRLAAAAHRSRLARGPHPSSYWHSKDSSVRRGVRKRLPSFDDNQARKRSNLALPSPVYRSVKGIRRSADPRDSNASYRRSSTTDDRSDYRSQSESPNEEDSNWVDSHAPLQQPGRRPITDRPPSARPASRKGRDQDNYARHWETQAEDSEDEEEGEDDGSGGGHSDSPESRSALGGESRSPVAAVVSSRHYRRRGGRAIGCRPSDDRRRSANCLQGEVTPVSRHHAGWSRQSRGHSVRRGLESQLNFRGSHKRILPSSRRRKSTSTKMHSASSASEDDSGEEDFCTVPGGCLKPRGTVEWVACDRCNAWYHQVCVGIMSALDVPEVYLCSSCRGKESVTRSLNPPTDQCSQTLGTAVKSPVKFRPIPTSGNAKFAAFGGSQFELLSHSRKRRRYSSVEPISHDNSPCKLSRSEHGRHRNPPRNSASCPPDEWADYSHSSSDEEPNDDDEEEEDEEPPKWPIRPVSDSMISHTSQSSRHSPPIVQIRSEHQKPCPEVSMPPRNPIGIFTALLLFK</sequence>
<dbReference type="Gene3D" id="3.30.40.10">
    <property type="entry name" value="Zinc/RING finger domain, C3HC4 (zinc finger)"/>
    <property type="match status" value="3"/>
</dbReference>
<dbReference type="GO" id="GO:0000785">
    <property type="term" value="C:chromatin"/>
    <property type="evidence" value="ECO:0007669"/>
    <property type="project" value="TreeGrafter"/>
</dbReference>
<dbReference type="GO" id="GO:0005634">
    <property type="term" value="C:nucleus"/>
    <property type="evidence" value="ECO:0007669"/>
    <property type="project" value="UniProtKB-SubCell"/>
</dbReference>
<feature type="domain" description="JmjC" evidence="20">
    <location>
        <begin position="354"/>
        <end position="520"/>
    </location>
</feature>
<keyword evidence="6" id="KW-0677">Repeat</keyword>
<dbReference type="SMART" id="SM00545">
    <property type="entry name" value="JmjN"/>
    <property type="match status" value="1"/>
</dbReference>
<dbReference type="CDD" id="cd16100">
    <property type="entry name" value="ARID"/>
    <property type="match status" value="1"/>
</dbReference>
<dbReference type="SUPFAM" id="SSF57903">
    <property type="entry name" value="FYVE/PHD zinc finger"/>
    <property type="match status" value="3"/>
</dbReference>
<dbReference type="InterPro" id="IPR011011">
    <property type="entry name" value="Znf_FYVE_PHD"/>
</dbReference>
<dbReference type="InterPro" id="IPR036431">
    <property type="entry name" value="ARID_dom_sf"/>
</dbReference>
<feature type="compositionally biased region" description="Polar residues" evidence="16">
    <location>
        <begin position="2402"/>
        <end position="2413"/>
    </location>
</feature>
<keyword evidence="5" id="KW-0479">Metal-binding</keyword>
<feature type="region of interest" description="Disordered" evidence="16">
    <location>
        <begin position="1619"/>
        <end position="1702"/>
    </location>
</feature>
<evidence type="ECO:0000256" key="11">
    <source>
        <dbReference type="ARBA" id="ARBA00023002"/>
    </source>
</evidence>
<dbReference type="SMART" id="SM00501">
    <property type="entry name" value="BRIGHT"/>
    <property type="match status" value="1"/>
</dbReference>
<dbReference type="Pfam" id="PF02373">
    <property type="entry name" value="JmjC"/>
    <property type="match status" value="1"/>
</dbReference>
<dbReference type="InterPro" id="IPR004198">
    <property type="entry name" value="Znf_C5HC2"/>
</dbReference>
<keyword evidence="12" id="KW-0408">Iron</keyword>
<feature type="compositionally biased region" description="Basic and acidic residues" evidence="16">
    <location>
        <begin position="2066"/>
        <end position="2079"/>
    </location>
</feature>
<dbReference type="CDD" id="cd15610">
    <property type="entry name" value="PHD3_KDM5A_like"/>
    <property type="match status" value="1"/>
</dbReference>
<evidence type="ECO:0000259" key="19">
    <source>
        <dbReference type="PROSITE" id="PS51183"/>
    </source>
</evidence>
<dbReference type="SMART" id="SM01014">
    <property type="entry name" value="ARID"/>
    <property type="match status" value="1"/>
</dbReference>
<dbReference type="Pfam" id="PF00628">
    <property type="entry name" value="PHD"/>
    <property type="match status" value="3"/>
</dbReference>
<feature type="compositionally biased region" description="Polar residues" evidence="16">
    <location>
        <begin position="911"/>
        <end position="927"/>
    </location>
</feature>
<keyword evidence="7 15" id="KW-0863">Zinc-finger</keyword>
<dbReference type="InterPro" id="IPR019787">
    <property type="entry name" value="Znf_PHD-finger"/>
</dbReference>
<dbReference type="CDD" id="cd15543">
    <property type="entry name" value="PHD_RSF1"/>
    <property type="match status" value="1"/>
</dbReference>
<feature type="compositionally biased region" description="Low complexity" evidence="16">
    <location>
        <begin position="2113"/>
        <end position="2123"/>
    </location>
</feature>
<dbReference type="Pfam" id="PF01388">
    <property type="entry name" value="ARID"/>
    <property type="match status" value="1"/>
</dbReference>
<dbReference type="Pfam" id="PF21323">
    <property type="entry name" value="KDM5_C-hel"/>
    <property type="match status" value="1"/>
</dbReference>
<dbReference type="Pfam" id="PF02928">
    <property type="entry name" value="zf-C5HC2"/>
    <property type="match status" value="1"/>
</dbReference>
<dbReference type="PANTHER" id="PTHR10694">
    <property type="entry name" value="LYSINE-SPECIFIC DEMETHYLASE"/>
    <property type="match status" value="1"/>
</dbReference>
<dbReference type="InterPro" id="IPR013637">
    <property type="entry name" value="Lys_sp_deMease-like_dom"/>
</dbReference>
<accession>A0A0X3Q4H2</accession>
<comment type="similarity">
    <text evidence="3">Belongs to the JARID1 histone demethylase family.</text>
</comment>
<evidence type="ECO:0000256" key="5">
    <source>
        <dbReference type="ARBA" id="ARBA00022723"/>
    </source>
</evidence>
<dbReference type="Gene3D" id="1.10.150.60">
    <property type="entry name" value="ARID DNA-binding domain"/>
    <property type="match status" value="1"/>
</dbReference>
<dbReference type="PROSITE" id="PS01359">
    <property type="entry name" value="ZF_PHD_1"/>
    <property type="match status" value="1"/>
</dbReference>
<keyword evidence="8" id="KW-0862">Zinc</keyword>
<comment type="catalytic activity">
    <reaction evidence="14">
        <text>N(6),N(6),N(6)-trimethyl-L-lysyl(4)-[histone H3] + 3 2-oxoglutarate + 3 O2 = L-lysyl(4)-[histone H3] + 3 formaldehyde + 3 succinate + 3 CO2</text>
        <dbReference type="Rhea" id="RHEA:60208"/>
        <dbReference type="Rhea" id="RHEA-COMP:15537"/>
        <dbReference type="Rhea" id="RHEA-COMP:15547"/>
        <dbReference type="ChEBI" id="CHEBI:15379"/>
        <dbReference type="ChEBI" id="CHEBI:16526"/>
        <dbReference type="ChEBI" id="CHEBI:16810"/>
        <dbReference type="ChEBI" id="CHEBI:16842"/>
        <dbReference type="ChEBI" id="CHEBI:29969"/>
        <dbReference type="ChEBI" id="CHEBI:30031"/>
        <dbReference type="ChEBI" id="CHEBI:61961"/>
        <dbReference type="EC" id="1.14.11.67"/>
    </reaction>
</comment>
<evidence type="ECO:0000256" key="2">
    <source>
        <dbReference type="ARBA" id="ARBA00004123"/>
    </source>
</evidence>
<feature type="region of interest" description="Disordered" evidence="16">
    <location>
        <begin position="1301"/>
        <end position="1330"/>
    </location>
</feature>
<name>A0A0X3Q4H2_SCHSO</name>
<gene>
    <name evidence="21" type="ORF">TR151229</name>
</gene>
<feature type="region of interest" description="Disordered" evidence="16">
    <location>
        <begin position="1732"/>
        <end position="1786"/>
    </location>
</feature>
<dbReference type="PROSITE" id="PS50016">
    <property type="entry name" value="ZF_PHD_2"/>
    <property type="match status" value="2"/>
</dbReference>
<evidence type="ECO:0000256" key="6">
    <source>
        <dbReference type="ARBA" id="ARBA00022737"/>
    </source>
</evidence>
<evidence type="ECO:0000256" key="10">
    <source>
        <dbReference type="ARBA" id="ARBA00022964"/>
    </source>
</evidence>
<feature type="region of interest" description="Disordered" evidence="16">
    <location>
        <begin position="1891"/>
        <end position="1910"/>
    </location>
</feature>